<accession>A0A3M4KEK6</accession>
<dbReference type="InterPro" id="IPR016148">
    <property type="entry name" value="Pili_assmbl_chaperone_C"/>
</dbReference>
<dbReference type="InterPro" id="IPR050643">
    <property type="entry name" value="Periplasmic_pilus_chap"/>
</dbReference>
<evidence type="ECO:0000256" key="6">
    <source>
        <dbReference type="RuleBase" id="RU003918"/>
    </source>
</evidence>
<evidence type="ECO:0000256" key="3">
    <source>
        <dbReference type="ARBA" id="ARBA00022729"/>
    </source>
</evidence>
<evidence type="ECO:0000256" key="1">
    <source>
        <dbReference type="ARBA" id="ARBA00004418"/>
    </source>
</evidence>
<feature type="chain" id="PRO_5018076630" evidence="7">
    <location>
        <begin position="26"/>
        <end position="250"/>
    </location>
</feature>
<protein>
    <submittedName>
        <fullName evidence="10">Pili assembly chaperone</fullName>
    </submittedName>
</protein>
<keyword evidence="5 6" id="KW-0143">Chaperone</keyword>
<dbReference type="Pfam" id="PF00345">
    <property type="entry name" value="PapD_N"/>
    <property type="match status" value="1"/>
</dbReference>
<dbReference type="GO" id="GO:0071555">
    <property type="term" value="P:cell wall organization"/>
    <property type="evidence" value="ECO:0007669"/>
    <property type="project" value="InterPro"/>
</dbReference>
<comment type="caution">
    <text evidence="10">The sequence shown here is derived from an EMBL/GenBank/DDBJ whole genome shotgun (WGS) entry which is preliminary data.</text>
</comment>
<feature type="signal peptide" evidence="7">
    <location>
        <begin position="1"/>
        <end position="25"/>
    </location>
</feature>
<dbReference type="RefSeq" id="WP_017699884.1">
    <property type="nucleotide sequence ID" value="NZ_RBRB01000329.1"/>
</dbReference>
<dbReference type="InterPro" id="IPR018046">
    <property type="entry name" value="Pili_assmbl_chaperone_CS"/>
</dbReference>
<comment type="similarity">
    <text evidence="2 6">Belongs to the periplasmic pilus chaperone family.</text>
</comment>
<dbReference type="InterPro" id="IPR008962">
    <property type="entry name" value="PapD-like_sf"/>
</dbReference>
<dbReference type="AlphaFoldDB" id="A0A3M4KEK6"/>
<evidence type="ECO:0000259" key="9">
    <source>
        <dbReference type="Pfam" id="PF02753"/>
    </source>
</evidence>
<dbReference type="Proteomes" id="UP000273140">
    <property type="component" value="Unassembled WGS sequence"/>
</dbReference>
<dbReference type="Pfam" id="PF02753">
    <property type="entry name" value="PapD_C"/>
    <property type="match status" value="1"/>
</dbReference>
<evidence type="ECO:0000256" key="5">
    <source>
        <dbReference type="ARBA" id="ARBA00023186"/>
    </source>
</evidence>
<keyword evidence="3 7" id="KW-0732">Signal</keyword>
<evidence type="ECO:0000256" key="7">
    <source>
        <dbReference type="SAM" id="SignalP"/>
    </source>
</evidence>
<dbReference type="EMBL" id="RBRB01000329">
    <property type="protein sequence ID" value="RMQ27463.1"/>
    <property type="molecule type" value="Genomic_DNA"/>
</dbReference>
<reference evidence="10 11" key="1">
    <citation type="submission" date="2018-08" db="EMBL/GenBank/DDBJ databases">
        <title>Recombination of ecologically and evolutionarily significant loci maintains genetic cohesion in the Pseudomonas syringae species complex.</title>
        <authorList>
            <person name="Dillon M."/>
            <person name="Thakur S."/>
            <person name="Almeida R.N.D."/>
            <person name="Weir B.S."/>
            <person name="Guttman D.S."/>
        </authorList>
    </citation>
    <scope>NUCLEOTIDE SEQUENCE [LARGE SCALE GENOMIC DNA]</scope>
    <source>
        <strain evidence="10 11">ICMP 19074</strain>
    </source>
</reference>
<evidence type="ECO:0000313" key="11">
    <source>
        <dbReference type="Proteomes" id="UP000273140"/>
    </source>
</evidence>
<dbReference type="GO" id="GO:0030288">
    <property type="term" value="C:outer membrane-bounded periplasmic space"/>
    <property type="evidence" value="ECO:0007669"/>
    <property type="project" value="InterPro"/>
</dbReference>
<dbReference type="SUPFAM" id="SSF49354">
    <property type="entry name" value="PapD-like"/>
    <property type="match status" value="1"/>
</dbReference>
<dbReference type="InterPro" id="IPR016147">
    <property type="entry name" value="Pili_assmbl_chaperone_N"/>
</dbReference>
<feature type="domain" description="Pili assembly chaperone N-terminal" evidence="8">
    <location>
        <begin position="27"/>
        <end position="150"/>
    </location>
</feature>
<comment type="subcellular location">
    <subcellularLocation>
        <location evidence="1 6">Periplasm</location>
    </subcellularLocation>
</comment>
<evidence type="ECO:0000256" key="4">
    <source>
        <dbReference type="ARBA" id="ARBA00022764"/>
    </source>
</evidence>
<dbReference type="InterPro" id="IPR001829">
    <property type="entry name" value="Pili_assmbl_chaperone_bac"/>
</dbReference>
<organism evidence="10 11">
    <name type="scientific">Pseudomonas syringae pv. actinidiae</name>
    <dbReference type="NCBI Taxonomy" id="103796"/>
    <lineage>
        <taxon>Bacteria</taxon>
        <taxon>Pseudomonadati</taxon>
        <taxon>Pseudomonadota</taxon>
        <taxon>Gammaproteobacteria</taxon>
        <taxon>Pseudomonadales</taxon>
        <taxon>Pseudomonadaceae</taxon>
        <taxon>Pseudomonas</taxon>
        <taxon>Pseudomonas syringae</taxon>
    </lineage>
</organism>
<feature type="domain" description="Pili assembly chaperone C-terminal" evidence="9">
    <location>
        <begin position="177"/>
        <end position="242"/>
    </location>
</feature>
<dbReference type="InterPro" id="IPR036316">
    <property type="entry name" value="Pili_assmbl_chap_C_dom_sf"/>
</dbReference>
<sequence length="250" mass="27847">MTRACNPLIPWLVSALLGLIGNTCAAGVMADHTRLIFNEGQAQESLMLANTNAYPVVIQTWVDKGQGDNLPQNIVSAFIAMPAVFRLQPSALQSLQVILTDRNLPVDRESVFWLNLYEIPPTQDASAPDTTRVTLAMNTQLKIFYRPKNLPIAPEQLTNALHFRLEQTADGVLLICRNDSPYHTSFASVRLIQGDKIVAGISDTDLLSSPYSERRYHLDQNLLKSHDQLQVRYELIDDTGRAKPGQAPLR</sequence>
<evidence type="ECO:0000259" key="8">
    <source>
        <dbReference type="Pfam" id="PF00345"/>
    </source>
</evidence>
<dbReference type="SUPFAM" id="SSF49584">
    <property type="entry name" value="Periplasmic chaperone C-domain"/>
    <property type="match status" value="1"/>
</dbReference>
<evidence type="ECO:0000256" key="2">
    <source>
        <dbReference type="ARBA" id="ARBA00007399"/>
    </source>
</evidence>
<name>A0A3M4KEK6_PSESF</name>
<dbReference type="InterPro" id="IPR013783">
    <property type="entry name" value="Ig-like_fold"/>
</dbReference>
<dbReference type="Gene3D" id="2.60.40.10">
    <property type="entry name" value="Immunoglobulins"/>
    <property type="match status" value="2"/>
</dbReference>
<dbReference type="PANTHER" id="PTHR30251:SF7">
    <property type="entry name" value="FIMBRIAE CHAPARONE"/>
    <property type="match status" value="1"/>
</dbReference>
<evidence type="ECO:0000313" key="10">
    <source>
        <dbReference type="EMBL" id="RMQ27463.1"/>
    </source>
</evidence>
<proteinExistence type="inferred from homology"/>
<dbReference type="PRINTS" id="PR00969">
    <property type="entry name" value="CHAPERONPILI"/>
</dbReference>
<dbReference type="PANTHER" id="PTHR30251">
    <property type="entry name" value="PILUS ASSEMBLY CHAPERONE"/>
    <property type="match status" value="1"/>
</dbReference>
<keyword evidence="4" id="KW-0574">Periplasm</keyword>
<gene>
    <name evidence="10" type="ORF">ALQ07_00088</name>
</gene>
<dbReference type="PROSITE" id="PS00635">
    <property type="entry name" value="PILI_CHAPERONE"/>
    <property type="match status" value="1"/>
</dbReference>